<evidence type="ECO:0000313" key="3">
    <source>
        <dbReference type="Proteomes" id="UP001529510"/>
    </source>
</evidence>
<comment type="caution">
    <text evidence="2">The sequence shown here is derived from an EMBL/GenBank/DDBJ whole genome shotgun (WGS) entry which is preliminary data.</text>
</comment>
<evidence type="ECO:0000313" key="2">
    <source>
        <dbReference type="EMBL" id="KAL0159931.1"/>
    </source>
</evidence>
<dbReference type="PANTHER" id="PTHR11412:SF167">
    <property type="entry name" value="COMPLEMENT COMPONENT C3B, TANDEM DUPLICATE 1 ISOFORM X1-RELATED"/>
    <property type="match status" value="1"/>
</dbReference>
<dbReference type="Gene3D" id="1.50.10.20">
    <property type="match status" value="1"/>
</dbReference>
<feature type="domain" description="Alpha-macroglobulin-like TED" evidence="1">
    <location>
        <begin position="5"/>
        <end position="58"/>
    </location>
</feature>
<dbReference type="Pfam" id="PF07678">
    <property type="entry name" value="TED_complement"/>
    <property type="match status" value="1"/>
</dbReference>
<dbReference type="EMBL" id="JAMKFB020000022">
    <property type="protein sequence ID" value="KAL0159931.1"/>
    <property type="molecule type" value="Genomic_DNA"/>
</dbReference>
<keyword evidence="3" id="KW-1185">Reference proteome</keyword>
<dbReference type="Proteomes" id="UP001529510">
    <property type="component" value="Unassembled WGS sequence"/>
</dbReference>
<dbReference type="InterPro" id="IPR008930">
    <property type="entry name" value="Terpenoid_cyclase/PrenylTrfase"/>
</dbReference>
<sequence length="99" mass="10828">NSFFTLEATGYALLALLKGGHMEEAAVTFRWLNENRGIGGGYGSTQSTMVVLQALSEYLVKRPPPNDLNLLVQLSVPGRSDTPWNFNPKVAYVARSSQV</sequence>
<name>A0ABD0NFS8_CIRMR</name>
<dbReference type="PANTHER" id="PTHR11412">
    <property type="entry name" value="MACROGLOBULIN / COMPLEMENT"/>
    <property type="match status" value="1"/>
</dbReference>
<evidence type="ECO:0000259" key="1">
    <source>
        <dbReference type="Pfam" id="PF07678"/>
    </source>
</evidence>
<gene>
    <name evidence="2" type="ORF">M9458_043656</name>
</gene>
<reference evidence="2 3" key="1">
    <citation type="submission" date="2024-05" db="EMBL/GenBank/DDBJ databases">
        <title>Genome sequencing and assembly of Indian major carp, Cirrhinus mrigala (Hamilton, 1822).</title>
        <authorList>
            <person name="Mohindra V."/>
            <person name="Chowdhury L.M."/>
            <person name="Lal K."/>
            <person name="Jena J.K."/>
        </authorList>
    </citation>
    <scope>NUCLEOTIDE SEQUENCE [LARGE SCALE GENOMIC DNA]</scope>
    <source>
        <strain evidence="2">CM1030</strain>
        <tissue evidence="2">Blood</tissue>
    </source>
</reference>
<dbReference type="AlphaFoldDB" id="A0ABD0NFS8"/>
<dbReference type="InterPro" id="IPR011626">
    <property type="entry name" value="Alpha-macroglobulin_TED"/>
</dbReference>
<feature type="non-terminal residue" evidence="2">
    <location>
        <position position="1"/>
    </location>
</feature>
<accession>A0ABD0NFS8</accession>
<dbReference type="SUPFAM" id="SSF48239">
    <property type="entry name" value="Terpenoid cyclases/Protein prenyltransferases"/>
    <property type="match status" value="1"/>
</dbReference>
<organism evidence="2 3">
    <name type="scientific">Cirrhinus mrigala</name>
    <name type="common">Mrigala</name>
    <dbReference type="NCBI Taxonomy" id="683832"/>
    <lineage>
        <taxon>Eukaryota</taxon>
        <taxon>Metazoa</taxon>
        <taxon>Chordata</taxon>
        <taxon>Craniata</taxon>
        <taxon>Vertebrata</taxon>
        <taxon>Euteleostomi</taxon>
        <taxon>Actinopterygii</taxon>
        <taxon>Neopterygii</taxon>
        <taxon>Teleostei</taxon>
        <taxon>Ostariophysi</taxon>
        <taxon>Cypriniformes</taxon>
        <taxon>Cyprinidae</taxon>
        <taxon>Labeoninae</taxon>
        <taxon>Labeonini</taxon>
        <taxon>Cirrhinus</taxon>
    </lineage>
</organism>
<dbReference type="InterPro" id="IPR050473">
    <property type="entry name" value="A2M/Complement_sys"/>
</dbReference>
<proteinExistence type="predicted"/>
<dbReference type="Gene3D" id="2.20.210.20">
    <property type="match status" value="1"/>
</dbReference>
<protein>
    <recommendedName>
        <fullName evidence="1">Alpha-macroglobulin-like TED domain-containing protein</fullName>
    </recommendedName>
</protein>